<dbReference type="SUPFAM" id="SSF63817">
    <property type="entry name" value="Sortase"/>
    <property type="match status" value="1"/>
</dbReference>
<comment type="caution">
    <text evidence="2">The sequence shown here is derived from an EMBL/GenBank/DDBJ whole genome shotgun (WGS) entry which is preliminary data.</text>
</comment>
<dbReference type="EMBL" id="VSSQ01009568">
    <property type="protein sequence ID" value="MPM42001.1"/>
    <property type="molecule type" value="Genomic_DNA"/>
</dbReference>
<dbReference type="Gene3D" id="2.40.260.10">
    <property type="entry name" value="Sortase"/>
    <property type="match status" value="1"/>
</dbReference>
<dbReference type="InterPro" id="IPR023365">
    <property type="entry name" value="Sortase_dom-sf"/>
</dbReference>
<sequence length="201" mass="21976">MKNRIFRIIGIFLLIVGLSSISYGLFNKWKTSKVQENLINDFETVMKNMEEGKIAAPEEKAITGEGTSTSKVNITPIALLEIPKINLKVAVAEGTTDDIISQAVGHFKGTAKPGEVGNFALVGHRNFTTGEFFLKIDKLKPGDDIIVTTVDKTYTYKITGQETVNPQDVHVLNPTKTPTITLVTCSLSGKQRLIVKGELAQ</sequence>
<keyword evidence="1" id="KW-0378">Hydrolase</keyword>
<organism evidence="2">
    <name type="scientific">bioreactor metagenome</name>
    <dbReference type="NCBI Taxonomy" id="1076179"/>
    <lineage>
        <taxon>unclassified sequences</taxon>
        <taxon>metagenomes</taxon>
        <taxon>ecological metagenomes</taxon>
    </lineage>
</organism>
<dbReference type="NCBIfam" id="TIGR01076">
    <property type="entry name" value="sortase_fam"/>
    <property type="match status" value="1"/>
</dbReference>
<accession>A0A644ZQ45</accession>
<dbReference type="AlphaFoldDB" id="A0A644ZQ45"/>
<evidence type="ECO:0000256" key="1">
    <source>
        <dbReference type="ARBA" id="ARBA00022801"/>
    </source>
</evidence>
<dbReference type="Pfam" id="PF04203">
    <property type="entry name" value="Sortase"/>
    <property type="match status" value="1"/>
</dbReference>
<evidence type="ECO:0008006" key="3">
    <source>
        <dbReference type="Google" id="ProtNLM"/>
    </source>
</evidence>
<dbReference type="CDD" id="cd06166">
    <property type="entry name" value="Sortase_D_2"/>
    <property type="match status" value="1"/>
</dbReference>
<gene>
    <name evidence="2" type="ORF">SDC9_88663</name>
</gene>
<dbReference type="InterPro" id="IPR042000">
    <property type="entry name" value="Sortase_D_2"/>
</dbReference>
<reference evidence="2" key="1">
    <citation type="submission" date="2019-08" db="EMBL/GenBank/DDBJ databases">
        <authorList>
            <person name="Kucharzyk K."/>
            <person name="Murdoch R.W."/>
            <person name="Higgins S."/>
            <person name="Loffler F."/>
        </authorList>
    </citation>
    <scope>NUCLEOTIDE SEQUENCE</scope>
</reference>
<dbReference type="GO" id="GO:0016787">
    <property type="term" value="F:hydrolase activity"/>
    <property type="evidence" value="ECO:0007669"/>
    <property type="project" value="UniProtKB-KW"/>
</dbReference>
<protein>
    <recommendedName>
        <fullName evidence="3">Sortase A</fullName>
    </recommendedName>
</protein>
<name>A0A644ZQ45_9ZZZZ</name>
<evidence type="ECO:0000313" key="2">
    <source>
        <dbReference type="EMBL" id="MPM42001.1"/>
    </source>
</evidence>
<proteinExistence type="predicted"/>
<dbReference type="InterPro" id="IPR005754">
    <property type="entry name" value="Sortase"/>
</dbReference>